<dbReference type="Proteomes" id="UP001482513">
    <property type="component" value="Unassembled WGS sequence"/>
</dbReference>
<evidence type="ECO:0000313" key="16">
    <source>
        <dbReference type="Proteomes" id="UP001482513"/>
    </source>
</evidence>
<evidence type="ECO:0000256" key="6">
    <source>
        <dbReference type="ARBA" id="ARBA00022596"/>
    </source>
</evidence>
<protein>
    <recommendedName>
        <fullName evidence="13">Nickel/cobalt efflux system</fullName>
    </recommendedName>
</protein>
<comment type="caution">
    <text evidence="15">The sequence shown here is derived from an EMBL/GenBank/DDBJ whole genome shotgun (WGS) entry which is preliminary data.</text>
</comment>
<evidence type="ECO:0000256" key="10">
    <source>
        <dbReference type="ARBA" id="ARBA00023112"/>
    </source>
</evidence>
<evidence type="ECO:0000256" key="13">
    <source>
        <dbReference type="RuleBase" id="RU362101"/>
    </source>
</evidence>
<keyword evidence="5" id="KW-1003">Cell membrane</keyword>
<evidence type="ECO:0000256" key="14">
    <source>
        <dbReference type="SAM" id="MobiDB-lite"/>
    </source>
</evidence>
<keyword evidence="16" id="KW-1185">Reference proteome</keyword>
<feature type="transmembrane region" description="Helical" evidence="13">
    <location>
        <begin position="398"/>
        <end position="423"/>
    </location>
</feature>
<feature type="transmembrane region" description="Helical" evidence="13">
    <location>
        <begin position="241"/>
        <end position="269"/>
    </location>
</feature>
<evidence type="ECO:0000256" key="7">
    <source>
        <dbReference type="ARBA" id="ARBA00022692"/>
    </source>
</evidence>
<comment type="function">
    <text evidence="1">Efflux system for nickel and cobalt.</text>
</comment>
<evidence type="ECO:0000256" key="1">
    <source>
        <dbReference type="ARBA" id="ARBA00002510"/>
    </source>
</evidence>
<dbReference type="PANTHER" id="PTHR40659:SF1">
    <property type="entry name" value="NICKEL_COBALT EFFLUX SYSTEM RCNA"/>
    <property type="match status" value="1"/>
</dbReference>
<keyword evidence="10" id="KW-0921">Nickel transport</keyword>
<name>A0ABV0KE21_9CYAN</name>
<feature type="compositionally biased region" description="Basic residues" evidence="14">
    <location>
        <begin position="332"/>
        <end position="356"/>
    </location>
</feature>
<feature type="transmembrane region" description="Helical" evidence="13">
    <location>
        <begin position="17"/>
        <end position="37"/>
    </location>
</feature>
<comment type="subcellular location">
    <subcellularLocation>
        <location evidence="2 13">Cell membrane</location>
        <topology evidence="2 13">Multi-pass membrane protein</topology>
    </subcellularLocation>
</comment>
<evidence type="ECO:0000256" key="8">
    <source>
        <dbReference type="ARBA" id="ARBA00022989"/>
    </source>
</evidence>
<keyword evidence="11 13" id="KW-0472">Membrane</keyword>
<reference evidence="15 16" key="1">
    <citation type="submission" date="2022-04" db="EMBL/GenBank/DDBJ databases">
        <title>Positive selection, recombination, and allopatry shape intraspecific diversity of widespread and dominant cyanobacteria.</title>
        <authorList>
            <person name="Wei J."/>
            <person name="Shu W."/>
            <person name="Hu C."/>
        </authorList>
    </citation>
    <scope>NUCLEOTIDE SEQUENCE [LARGE SCALE GENOMIC DNA]</scope>
    <source>
        <strain evidence="15 16">DQ-A4</strain>
    </source>
</reference>
<evidence type="ECO:0000256" key="3">
    <source>
        <dbReference type="ARBA" id="ARBA00022426"/>
    </source>
</evidence>
<evidence type="ECO:0000256" key="4">
    <source>
        <dbReference type="ARBA" id="ARBA00022448"/>
    </source>
</evidence>
<keyword evidence="9" id="KW-0406">Ion transport</keyword>
<feature type="transmembrane region" description="Helical" evidence="13">
    <location>
        <begin position="472"/>
        <end position="493"/>
    </location>
</feature>
<dbReference type="RefSeq" id="WP_190703191.1">
    <property type="nucleotide sequence ID" value="NZ_JAMPKX010000022.1"/>
</dbReference>
<feature type="transmembrane region" description="Helical" evidence="13">
    <location>
        <begin position="275"/>
        <end position="296"/>
    </location>
</feature>
<feature type="region of interest" description="Disordered" evidence="14">
    <location>
        <begin position="301"/>
        <end position="385"/>
    </location>
</feature>
<keyword evidence="3" id="KW-0171">Cobalt transport</keyword>
<sequence length="496" mass="52824">MITQQFHQDLRRLRCRWYSALGLLVALGCIVVGLAIAPPAAAHWGDLAAAEIATKGAETRIALTYPTGLTAFADDDSSGQLSTGELIRHREALTRQLESAIALKDSRNQSPRLTLQPTVDSASANARIAPGSHTTLQLLYSWAEPPSGLAIAYTLFPPDAPEASCLATIAQNGQVTNHVFTPQDPTFTVRIAGSATLGSKAWFVTLLGAFLWGAVHSLSPGHGKTLVGAYLVGERATSRHALFLALTTTVTHTLGVFALGLITLAAARYVLPEQIYPWLSLLSGAMIVCIGANLIAQRRRRSSHQPSAHVHGELAHAHHGTHAHAPRETHVHAHNNSHAHKHHTHTNPHHSHGHHPHAPEHLGHANPHAHAHDHHHDGHSHSHLPITPDGTAMSWRSLLMLGLSAGLVPCPAALVLLLGAIAFGNPVSGLLLVVAFSLGLASVLTGLGLLLVSARQVFKQVPVPRLQSLQWLPLASAMGITIIGLGISTRSLMQLL</sequence>
<dbReference type="PANTHER" id="PTHR40659">
    <property type="entry name" value="NICKEL/COBALT EFFLUX SYSTEM RCNA"/>
    <property type="match status" value="1"/>
</dbReference>
<keyword evidence="7 13" id="KW-0812">Transmembrane</keyword>
<keyword evidence="12" id="KW-0170">Cobalt</keyword>
<gene>
    <name evidence="15" type="ORF">NC992_25195</name>
</gene>
<dbReference type="Pfam" id="PF03824">
    <property type="entry name" value="NicO"/>
    <property type="match status" value="1"/>
</dbReference>
<evidence type="ECO:0000256" key="9">
    <source>
        <dbReference type="ARBA" id="ARBA00023065"/>
    </source>
</evidence>
<evidence type="ECO:0000256" key="12">
    <source>
        <dbReference type="ARBA" id="ARBA00023285"/>
    </source>
</evidence>
<dbReference type="InterPro" id="IPR018247">
    <property type="entry name" value="EF_Hand_1_Ca_BS"/>
</dbReference>
<feature type="transmembrane region" description="Helical" evidence="13">
    <location>
        <begin position="429"/>
        <end position="452"/>
    </location>
</feature>
<keyword evidence="4 13" id="KW-0813">Transport</keyword>
<comment type="similarity">
    <text evidence="13">Belongs to the NiCoT transporter (TC 2.A.52) family.</text>
</comment>
<dbReference type="InterPro" id="IPR011541">
    <property type="entry name" value="Ni/Co_transpt_high_affinity"/>
</dbReference>
<feature type="transmembrane region" description="Helical" evidence="13">
    <location>
        <begin position="201"/>
        <end position="220"/>
    </location>
</feature>
<dbReference type="PROSITE" id="PS00018">
    <property type="entry name" value="EF_HAND_1"/>
    <property type="match status" value="1"/>
</dbReference>
<evidence type="ECO:0000256" key="11">
    <source>
        <dbReference type="ARBA" id="ARBA00023136"/>
    </source>
</evidence>
<keyword evidence="6" id="KW-0533">Nickel</keyword>
<evidence type="ECO:0000313" key="15">
    <source>
        <dbReference type="EMBL" id="MEP0950193.1"/>
    </source>
</evidence>
<keyword evidence="8 13" id="KW-1133">Transmembrane helix</keyword>
<accession>A0ABV0KE21</accession>
<organism evidence="15 16">
    <name type="scientific">Leptolyngbya subtilissima DQ-A4</name>
    <dbReference type="NCBI Taxonomy" id="2933933"/>
    <lineage>
        <taxon>Bacteria</taxon>
        <taxon>Bacillati</taxon>
        <taxon>Cyanobacteriota</taxon>
        <taxon>Cyanophyceae</taxon>
        <taxon>Leptolyngbyales</taxon>
        <taxon>Leptolyngbyaceae</taxon>
        <taxon>Leptolyngbya group</taxon>
        <taxon>Leptolyngbya</taxon>
    </lineage>
</organism>
<proteinExistence type="inferred from homology"/>
<dbReference type="EMBL" id="JAMPKX010000022">
    <property type="protein sequence ID" value="MEP0950193.1"/>
    <property type="molecule type" value="Genomic_DNA"/>
</dbReference>
<evidence type="ECO:0000256" key="2">
    <source>
        <dbReference type="ARBA" id="ARBA00004651"/>
    </source>
</evidence>
<evidence type="ECO:0000256" key="5">
    <source>
        <dbReference type="ARBA" id="ARBA00022475"/>
    </source>
</evidence>
<dbReference type="InterPro" id="IPR051224">
    <property type="entry name" value="NiCoT_RcnA"/>
</dbReference>